<sequence>MSREQLTKVFKALGNENRLKILEAIRSYQLKFANCPDCLESLDMKDGCVCCVDEIGEQFEMAQSTISQHLKELHNAGLLERRKKGKWVYYTINPEVVQELFAYLESFRIEMAKKE</sequence>
<proteinExistence type="predicted"/>
<dbReference type="Proteomes" id="UP000285961">
    <property type="component" value="Unassembled WGS sequence"/>
</dbReference>
<protein>
    <submittedName>
        <fullName evidence="5">ArsR family transcriptional regulator</fullName>
    </submittedName>
</protein>
<keyword evidence="2" id="KW-0238">DNA-binding</keyword>
<dbReference type="InterPro" id="IPR051081">
    <property type="entry name" value="HTH_MetalResp_TranReg"/>
</dbReference>
<feature type="domain" description="HTH arsR-type" evidence="4">
    <location>
        <begin position="1"/>
        <end position="112"/>
    </location>
</feature>
<evidence type="ECO:0000256" key="2">
    <source>
        <dbReference type="ARBA" id="ARBA00023125"/>
    </source>
</evidence>
<dbReference type="Gene3D" id="1.10.10.10">
    <property type="entry name" value="Winged helix-like DNA-binding domain superfamily/Winged helix DNA-binding domain"/>
    <property type="match status" value="1"/>
</dbReference>
<evidence type="ECO:0000259" key="4">
    <source>
        <dbReference type="PROSITE" id="PS50987"/>
    </source>
</evidence>
<dbReference type="SUPFAM" id="SSF46785">
    <property type="entry name" value="Winged helix' DNA-binding domain"/>
    <property type="match status" value="1"/>
</dbReference>
<dbReference type="PANTHER" id="PTHR33154">
    <property type="entry name" value="TRANSCRIPTIONAL REGULATOR, ARSR FAMILY"/>
    <property type="match status" value="1"/>
</dbReference>
<accession>A0A419ENW1</accession>
<dbReference type="InterPro" id="IPR001845">
    <property type="entry name" value="HTH_ArsR_DNA-bd_dom"/>
</dbReference>
<organism evidence="5 6">
    <name type="scientific">Candidatus Abyssobacteria bacterium SURF_17</name>
    <dbReference type="NCBI Taxonomy" id="2093361"/>
    <lineage>
        <taxon>Bacteria</taxon>
        <taxon>Pseudomonadati</taxon>
        <taxon>Candidatus Hydrogenedentota</taxon>
        <taxon>Candidatus Abyssobacteria</taxon>
    </lineage>
</organism>
<dbReference type="NCBIfam" id="NF033788">
    <property type="entry name" value="HTH_metalloreg"/>
    <property type="match status" value="1"/>
</dbReference>
<comment type="caution">
    <text evidence="5">The sequence shown here is derived from an EMBL/GenBank/DDBJ whole genome shotgun (WGS) entry which is preliminary data.</text>
</comment>
<dbReference type="InterPro" id="IPR011991">
    <property type="entry name" value="ArsR-like_HTH"/>
</dbReference>
<dbReference type="GO" id="GO:0003700">
    <property type="term" value="F:DNA-binding transcription factor activity"/>
    <property type="evidence" value="ECO:0007669"/>
    <property type="project" value="InterPro"/>
</dbReference>
<keyword evidence="3" id="KW-0804">Transcription</keyword>
<name>A0A419ENW1_9BACT</name>
<dbReference type="InterPro" id="IPR036390">
    <property type="entry name" value="WH_DNA-bd_sf"/>
</dbReference>
<dbReference type="SMART" id="SM00418">
    <property type="entry name" value="HTH_ARSR"/>
    <property type="match status" value="1"/>
</dbReference>
<keyword evidence="1" id="KW-0805">Transcription regulation</keyword>
<evidence type="ECO:0000256" key="1">
    <source>
        <dbReference type="ARBA" id="ARBA00023015"/>
    </source>
</evidence>
<gene>
    <name evidence="5" type="ORF">C4532_19175</name>
</gene>
<dbReference type="EMBL" id="QZKI01000139">
    <property type="protein sequence ID" value="RJP64477.1"/>
    <property type="molecule type" value="Genomic_DNA"/>
</dbReference>
<evidence type="ECO:0000313" key="5">
    <source>
        <dbReference type="EMBL" id="RJP64477.1"/>
    </source>
</evidence>
<dbReference type="AlphaFoldDB" id="A0A419ENW1"/>
<dbReference type="InterPro" id="IPR036388">
    <property type="entry name" value="WH-like_DNA-bd_sf"/>
</dbReference>
<evidence type="ECO:0000313" key="6">
    <source>
        <dbReference type="Proteomes" id="UP000285961"/>
    </source>
</evidence>
<dbReference type="CDD" id="cd00090">
    <property type="entry name" value="HTH_ARSR"/>
    <property type="match status" value="1"/>
</dbReference>
<dbReference type="GO" id="GO:0003677">
    <property type="term" value="F:DNA binding"/>
    <property type="evidence" value="ECO:0007669"/>
    <property type="project" value="UniProtKB-KW"/>
</dbReference>
<evidence type="ECO:0000256" key="3">
    <source>
        <dbReference type="ARBA" id="ARBA00023163"/>
    </source>
</evidence>
<dbReference type="PROSITE" id="PS50987">
    <property type="entry name" value="HTH_ARSR_2"/>
    <property type="match status" value="1"/>
</dbReference>
<dbReference type="PANTHER" id="PTHR33154:SF33">
    <property type="entry name" value="TRANSCRIPTIONAL REPRESSOR SDPR"/>
    <property type="match status" value="1"/>
</dbReference>
<reference evidence="5 6" key="1">
    <citation type="journal article" date="2017" name="ISME J.">
        <title>Energy and carbon metabolisms in a deep terrestrial subsurface fluid microbial community.</title>
        <authorList>
            <person name="Momper L."/>
            <person name="Jungbluth S.P."/>
            <person name="Lee M.D."/>
            <person name="Amend J.P."/>
        </authorList>
    </citation>
    <scope>NUCLEOTIDE SEQUENCE [LARGE SCALE GENOMIC DNA]</scope>
    <source>
        <strain evidence="5">SURF_17</strain>
    </source>
</reference>
<dbReference type="Pfam" id="PF01022">
    <property type="entry name" value="HTH_5"/>
    <property type="match status" value="1"/>
</dbReference>